<dbReference type="Pfam" id="PF01875">
    <property type="entry name" value="Memo"/>
    <property type="match status" value="1"/>
</dbReference>
<comment type="caution">
    <text evidence="3">The sequence shown here is derived from an EMBL/GenBank/DDBJ whole genome shotgun (WGS) entry which is preliminary data.</text>
</comment>
<dbReference type="NCBIfam" id="TIGR04336">
    <property type="entry name" value="AmmeMemoSam_B"/>
    <property type="match status" value="1"/>
</dbReference>
<keyword evidence="2" id="KW-0812">Transmembrane</keyword>
<dbReference type="Gene3D" id="3.40.830.10">
    <property type="entry name" value="LigB-like"/>
    <property type="match status" value="1"/>
</dbReference>
<keyword evidence="2" id="KW-1133">Transmembrane helix</keyword>
<evidence type="ECO:0000313" key="3">
    <source>
        <dbReference type="EMBL" id="OGF36921.1"/>
    </source>
</evidence>
<comment type="similarity">
    <text evidence="1">Belongs to the MEMO1 family.</text>
</comment>
<dbReference type="EMBL" id="MFGM01000027">
    <property type="protein sequence ID" value="OGF36921.1"/>
    <property type="molecule type" value="Genomic_DNA"/>
</dbReference>
<dbReference type="CDD" id="cd07361">
    <property type="entry name" value="MEMO_like"/>
    <property type="match status" value="1"/>
</dbReference>
<evidence type="ECO:0000256" key="2">
    <source>
        <dbReference type="SAM" id="Phobius"/>
    </source>
</evidence>
<feature type="transmembrane region" description="Helical" evidence="2">
    <location>
        <begin position="7"/>
        <end position="25"/>
    </location>
</feature>
<organism evidence="3 4">
    <name type="scientific">Candidatus Falkowbacteria bacterium RIFOXYC2_FULL_48_21</name>
    <dbReference type="NCBI Taxonomy" id="1798005"/>
    <lineage>
        <taxon>Bacteria</taxon>
        <taxon>Candidatus Falkowiibacteriota</taxon>
    </lineage>
</organism>
<accession>A0A1F5TEG8</accession>
<reference evidence="3 4" key="1">
    <citation type="journal article" date="2016" name="Nat. Commun.">
        <title>Thousands of microbial genomes shed light on interconnected biogeochemical processes in an aquifer system.</title>
        <authorList>
            <person name="Anantharaman K."/>
            <person name="Brown C.T."/>
            <person name="Hug L.A."/>
            <person name="Sharon I."/>
            <person name="Castelle C.J."/>
            <person name="Probst A.J."/>
            <person name="Thomas B.C."/>
            <person name="Singh A."/>
            <person name="Wilkins M.J."/>
            <person name="Karaoz U."/>
            <person name="Brodie E.L."/>
            <person name="Williams K.H."/>
            <person name="Hubbard S.S."/>
            <person name="Banfield J.F."/>
        </authorList>
    </citation>
    <scope>NUCLEOTIDE SEQUENCE [LARGE SCALE GENOMIC DNA]</scope>
</reference>
<gene>
    <name evidence="3" type="ORF">A2482_02885</name>
</gene>
<protein>
    <submittedName>
        <fullName evidence="3">AmmeMemoRadiSam system protein B</fullName>
    </submittedName>
</protein>
<name>A0A1F5TEG8_9BACT</name>
<evidence type="ECO:0000256" key="1">
    <source>
        <dbReference type="ARBA" id="ARBA00006315"/>
    </source>
</evidence>
<dbReference type="PANTHER" id="PTHR11060:SF0">
    <property type="entry name" value="PROTEIN MEMO1"/>
    <property type="match status" value="1"/>
</dbReference>
<keyword evidence="2" id="KW-0472">Membrane</keyword>
<sequence length="275" mass="30443">MKNSWKIILIIGVAAAITAAAFWFVCYENKSNPDISFCCDSKTMMTSGIAPHHDLASSMIDEFYQTLNLKNKKIETFIILSPNHANIGNTPVITSLVDRQTAQGAVDVDTELFGRLKSFGFVGVDEKNIVVEHGVAVHLPFIKKYFPDARVVPLAFSTKIKTAESFELAQALKKILEDENVFLLASLDFSHYLSLTTAQAKDAETMAAMKNFDYEKIASFGSDNVDSPQALIIFLRAMELSGAKNITELAHKSSSDFLAGAVENVTSYFCWWFGR</sequence>
<dbReference type="Proteomes" id="UP000178656">
    <property type="component" value="Unassembled WGS sequence"/>
</dbReference>
<proteinExistence type="inferred from homology"/>
<dbReference type="InterPro" id="IPR002737">
    <property type="entry name" value="MEMO1_fam"/>
</dbReference>
<dbReference type="AlphaFoldDB" id="A0A1F5TEG8"/>
<evidence type="ECO:0000313" key="4">
    <source>
        <dbReference type="Proteomes" id="UP000178656"/>
    </source>
</evidence>
<dbReference type="SUPFAM" id="SSF53213">
    <property type="entry name" value="LigB-like"/>
    <property type="match status" value="1"/>
</dbReference>
<dbReference type="PANTHER" id="PTHR11060">
    <property type="entry name" value="PROTEIN MEMO1"/>
    <property type="match status" value="1"/>
</dbReference>